<feature type="transmembrane region" description="Helical" evidence="2">
    <location>
        <begin position="73"/>
        <end position="95"/>
    </location>
</feature>
<comment type="caution">
    <text evidence="3">The sequence shown here is derived from an EMBL/GenBank/DDBJ whole genome shotgun (WGS) entry which is preliminary data.</text>
</comment>
<protein>
    <submittedName>
        <fullName evidence="3">Uncharacterized protein</fullName>
    </submittedName>
</protein>
<dbReference type="HOGENOM" id="CLU_141066_0_0_11"/>
<keyword evidence="2" id="KW-0812">Transmembrane</keyword>
<evidence type="ECO:0000313" key="4">
    <source>
        <dbReference type="Proteomes" id="UP000017984"/>
    </source>
</evidence>
<dbReference type="RefSeq" id="WP_023550155.1">
    <property type="nucleotide sequence ID" value="NZ_CM002285.1"/>
</dbReference>
<reference evidence="3 4" key="1">
    <citation type="journal article" date="2014" name="Genome Announc.">
        <title>Draft Genome Sequence of Streptomyces roseochromogenes subsp. oscitans DS 12.976, Producer of the Aminocoumarin Antibiotic Clorobiocin.</title>
        <authorList>
            <person name="Ruckert C."/>
            <person name="Kalinowski J."/>
            <person name="Heide L."/>
            <person name="Apel A.K."/>
        </authorList>
    </citation>
    <scope>NUCLEOTIDE SEQUENCE [LARGE SCALE GENOMIC DNA]</scope>
    <source>
        <strain evidence="3 4">DS 12.976</strain>
    </source>
</reference>
<accession>V6K175</accession>
<dbReference type="Proteomes" id="UP000017984">
    <property type="component" value="Chromosome"/>
</dbReference>
<dbReference type="PATRIC" id="fig|1352936.5.peg.5866"/>
<gene>
    <name evidence="3" type="ORF">M878_28090</name>
</gene>
<name>V6K175_STRRC</name>
<feature type="transmembrane region" description="Helical" evidence="2">
    <location>
        <begin position="101"/>
        <end position="121"/>
    </location>
</feature>
<feature type="region of interest" description="Disordered" evidence="1">
    <location>
        <begin position="34"/>
        <end position="70"/>
    </location>
</feature>
<sequence>MTPENTPATAPTAVGMTEDEATVEARRIIAEAYRPAPEVPTVHRDDSPLPRYGSTPPVAQPGRPPMSQGATDASVLMLTGGASVSMVGLTAAVVMYVSQTANPVVCAIVFGAPTALVLALARLAKRSQPAPDVHQHYTGPVYQDQRNVHTTTRGVWAKTTNQQ</sequence>
<keyword evidence="4" id="KW-1185">Reference proteome</keyword>
<keyword evidence="2" id="KW-0472">Membrane</keyword>
<evidence type="ECO:0000256" key="2">
    <source>
        <dbReference type="SAM" id="Phobius"/>
    </source>
</evidence>
<dbReference type="OrthoDB" id="4158356at2"/>
<evidence type="ECO:0000313" key="3">
    <source>
        <dbReference type="EMBL" id="EST25798.1"/>
    </source>
</evidence>
<evidence type="ECO:0000256" key="1">
    <source>
        <dbReference type="SAM" id="MobiDB-lite"/>
    </source>
</evidence>
<dbReference type="EMBL" id="AWQX01000238">
    <property type="protein sequence ID" value="EST25798.1"/>
    <property type="molecule type" value="Genomic_DNA"/>
</dbReference>
<keyword evidence="2" id="KW-1133">Transmembrane helix</keyword>
<proteinExistence type="predicted"/>
<dbReference type="STRING" id="1352936.M878_28090"/>
<dbReference type="AlphaFoldDB" id="V6K175"/>
<organism evidence="3 4">
    <name type="scientific">Streptomyces roseochromogenus subsp. oscitans DS 12.976</name>
    <dbReference type="NCBI Taxonomy" id="1352936"/>
    <lineage>
        <taxon>Bacteria</taxon>
        <taxon>Bacillati</taxon>
        <taxon>Actinomycetota</taxon>
        <taxon>Actinomycetes</taxon>
        <taxon>Kitasatosporales</taxon>
        <taxon>Streptomycetaceae</taxon>
        <taxon>Streptomyces</taxon>
    </lineage>
</organism>